<evidence type="ECO:0000313" key="2">
    <source>
        <dbReference type="EMBL" id="KAK8883786.1"/>
    </source>
</evidence>
<feature type="domain" description="Calponin-homology (CH)" evidence="1">
    <location>
        <begin position="9"/>
        <end position="116"/>
    </location>
</feature>
<proteinExistence type="predicted"/>
<dbReference type="InterPro" id="IPR001715">
    <property type="entry name" value="CH_dom"/>
</dbReference>
<protein>
    <submittedName>
        <fullName evidence="2">Alpha-actinin</fullName>
    </submittedName>
</protein>
<evidence type="ECO:0000259" key="1">
    <source>
        <dbReference type="PROSITE" id="PS50021"/>
    </source>
</evidence>
<sequence length="440" mass="51038">MNFQQECIPLQIKVFSHWFDNKLNQRSDVNVNDITKDLNNGVALVELARILTNKEISNKWHKNPQNEFDKIHNCELALEMFKENGVQLSEISGKDISSNNRKHIIDLIWTLISYYSIGFQNDKELISWVAERTKYYSNIRNFHPYFLSMCALLDSYFPEKINYNSLNPKDTIKNSKLAIDVMKELDIAVFIYPEDLDDPNIDIDQKVLLTQLSSFKKLFESFMKHSKSAEAKESSSTFSKDLLQNHEIEFNQGSHKSNEQIPLSHPIDGDNSQYAGRKFGLVMKLNKSDYNNGKEKDLNDHQNYTGELISLAVTLEKEGKPFLNPAGLKLFLKESNIENDVYQQFTFGKGSWTTVIDSFVRKGMVWDVTDEFNLNPPSGTPFYLFPFHGRHNQHFIYKNEMIYAKQNGMVVTFIGGHRPFQMMPPKPSLKERQTFKIQLL</sequence>
<organism evidence="2 3">
    <name type="scientific">Tritrichomonas musculus</name>
    <dbReference type="NCBI Taxonomy" id="1915356"/>
    <lineage>
        <taxon>Eukaryota</taxon>
        <taxon>Metamonada</taxon>
        <taxon>Parabasalia</taxon>
        <taxon>Tritrichomonadida</taxon>
        <taxon>Tritrichomonadidae</taxon>
        <taxon>Tritrichomonas</taxon>
    </lineage>
</organism>
<dbReference type="Pfam" id="PF00307">
    <property type="entry name" value="CH"/>
    <property type="match status" value="2"/>
</dbReference>
<reference evidence="2 3" key="1">
    <citation type="submission" date="2024-04" db="EMBL/GenBank/DDBJ databases">
        <title>Tritrichomonas musculus Genome.</title>
        <authorList>
            <person name="Alves-Ferreira E."/>
            <person name="Grigg M."/>
            <person name="Lorenzi H."/>
            <person name="Galac M."/>
        </authorList>
    </citation>
    <scope>NUCLEOTIDE SEQUENCE [LARGE SCALE GENOMIC DNA]</scope>
    <source>
        <strain evidence="2 3">EAF2021</strain>
    </source>
</reference>
<dbReference type="SMART" id="SM00033">
    <property type="entry name" value="CH"/>
    <property type="match status" value="2"/>
</dbReference>
<gene>
    <name evidence="2" type="ORF">M9Y10_042885</name>
</gene>
<keyword evidence="3" id="KW-1185">Reference proteome</keyword>
<evidence type="ECO:0000313" key="3">
    <source>
        <dbReference type="Proteomes" id="UP001470230"/>
    </source>
</evidence>
<dbReference type="PROSITE" id="PS50021">
    <property type="entry name" value="CH"/>
    <property type="match status" value="2"/>
</dbReference>
<dbReference type="PANTHER" id="PTHR11915">
    <property type="entry name" value="SPECTRIN/FILAMIN RELATED CYTOSKELETAL PROTEIN"/>
    <property type="match status" value="1"/>
</dbReference>
<dbReference type="EMBL" id="JAPFFF010000008">
    <property type="protein sequence ID" value="KAK8883786.1"/>
    <property type="molecule type" value="Genomic_DNA"/>
</dbReference>
<dbReference type="InterPro" id="IPR036872">
    <property type="entry name" value="CH_dom_sf"/>
</dbReference>
<dbReference type="SUPFAM" id="SSF47576">
    <property type="entry name" value="Calponin-homology domain, CH-domain"/>
    <property type="match status" value="1"/>
</dbReference>
<name>A0ABR2JYF9_9EUKA</name>
<comment type="caution">
    <text evidence="2">The sequence shown here is derived from an EMBL/GenBank/DDBJ whole genome shotgun (WGS) entry which is preliminary data.</text>
</comment>
<dbReference type="Gene3D" id="1.10.418.10">
    <property type="entry name" value="Calponin-like domain"/>
    <property type="match status" value="2"/>
</dbReference>
<dbReference type="Proteomes" id="UP001470230">
    <property type="component" value="Unassembled WGS sequence"/>
</dbReference>
<feature type="domain" description="Calponin-homology (CH)" evidence="1">
    <location>
        <begin position="119"/>
        <end position="220"/>
    </location>
</feature>
<accession>A0ABR2JYF9</accession>